<dbReference type="Proteomes" id="UP000197394">
    <property type="component" value="Unassembled WGS sequence"/>
</dbReference>
<name>A0A090BAU8_ACIBA</name>
<comment type="similarity">
    <text evidence="1">Belongs to the outer membrane porin (Opr) (TC 1.B.25) family.</text>
</comment>
<dbReference type="AlphaFoldDB" id="A0A090BAU8"/>
<feature type="chain" id="PRO_5043118448" evidence="4">
    <location>
        <begin position="18"/>
        <end position="395"/>
    </location>
</feature>
<dbReference type="Gene3D" id="2.40.160.10">
    <property type="entry name" value="Porin"/>
    <property type="match status" value="1"/>
</dbReference>
<dbReference type="RefSeq" id="WP_045544383.1">
    <property type="nucleotide sequence ID" value="NZ_AP014649.1"/>
</dbReference>
<evidence type="ECO:0000313" key="8">
    <source>
        <dbReference type="Proteomes" id="UP000197394"/>
    </source>
</evidence>
<reference evidence="6 9" key="2">
    <citation type="journal article" date="2018" name="J. Antimicrob. Chemother.">
        <title>Phylogenomics of colistin-susceptible and resistant XDR Acinetobacter baumannii.</title>
        <authorList>
            <person name="Mustapha M."/>
            <person name="Li B."/>
            <person name="Pacey M.P."/>
            <person name="Mettus R.T."/>
            <person name="McElheny C.L."/>
            <person name="Ernst R.K."/>
            <person name="Cooper V.S."/>
            <person name="Doi Y."/>
        </authorList>
    </citation>
    <scope>NUCLEOTIDE SEQUENCE [LARGE SCALE GENOMIC DNA]</scope>
    <source>
        <strain evidence="6 9">R20</strain>
    </source>
</reference>
<proteinExistence type="inferred from homology"/>
<keyword evidence="2" id="KW-0813">Transport</keyword>
<feature type="signal peptide" evidence="4">
    <location>
        <begin position="1"/>
        <end position="17"/>
    </location>
</feature>
<evidence type="ECO:0000313" key="9">
    <source>
        <dbReference type="Proteomes" id="UP000239276"/>
    </source>
</evidence>
<dbReference type="Pfam" id="PF03573">
    <property type="entry name" value="OprD"/>
    <property type="match status" value="1"/>
</dbReference>
<gene>
    <name evidence="6" type="ORF">C5U34_16500</name>
    <name evidence="5" type="ORF">CBE85_11665</name>
    <name evidence="7" type="ORF">J6E47_13570</name>
</gene>
<dbReference type="PANTHER" id="PTHR34596">
    <property type="entry name" value="CHITOPORIN"/>
    <property type="match status" value="1"/>
</dbReference>
<dbReference type="PROSITE" id="PS51257">
    <property type="entry name" value="PROKAR_LIPOPROTEIN"/>
    <property type="match status" value="1"/>
</dbReference>
<dbReference type="EMBL" id="PUDN01000107">
    <property type="protein sequence ID" value="PQH48720.1"/>
    <property type="molecule type" value="Genomic_DNA"/>
</dbReference>
<dbReference type="EMBL" id="NGKM01000011">
    <property type="protein sequence ID" value="OWK66333.1"/>
    <property type="molecule type" value="Genomic_DNA"/>
</dbReference>
<dbReference type="PANTHER" id="PTHR34596:SF2">
    <property type="entry name" value="CHITOPORIN"/>
    <property type="match status" value="1"/>
</dbReference>
<evidence type="ECO:0000256" key="2">
    <source>
        <dbReference type="ARBA" id="ARBA00022448"/>
    </source>
</evidence>
<reference evidence="5 8" key="1">
    <citation type="submission" date="2017-05" db="EMBL/GenBank/DDBJ databases">
        <title>Draft genome sequence of MDR A. baumannii AB360.</title>
        <authorList>
            <person name="Wareham D.W."/>
            <person name="Bean D.C."/>
        </authorList>
    </citation>
    <scope>NUCLEOTIDE SEQUENCE [LARGE SCALE GENOMIC DNA]</scope>
    <source>
        <strain evidence="5 8">AB360</strain>
    </source>
</reference>
<evidence type="ECO:0000256" key="4">
    <source>
        <dbReference type="SAM" id="SignalP"/>
    </source>
</evidence>
<accession>A0A090BAU8</accession>
<evidence type="ECO:0000256" key="1">
    <source>
        <dbReference type="ARBA" id="ARBA00009075"/>
    </source>
</evidence>
<keyword evidence="3 4" id="KW-0732">Signal</keyword>
<evidence type="ECO:0000256" key="3">
    <source>
        <dbReference type="ARBA" id="ARBA00022729"/>
    </source>
</evidence>
<organism evidence="5 8">
    <name type="scientific">Acinetobacter baumannii</name>
    <dbReference type="NCBI Taxonomy" id="470"/>
    <lineage>
        <taxon>Bacteria</taxon>
        <taxon>Pseudomonadati</taxon>
        <taxon>Pseudomonadota</taxon>
        <taxon>Gammaproteobacteria</taxon>
        <taxon>Moraxellales</taxon>
        <taxon>Moraxellaceae</taxon>
        <taxon>Acinetobacter</taxon>
        <taxon>Acinetobacter calcoaceticus/baumannii complex</taxon>
    </lineage>
</organism>
<dbReference type="GO" id="GO:0016020">
    <property type="term" value="C:membrane"/>
    <property type="evidence" value="ECO:0007669"/>
    <property type="project" value="InterPro"/>
</dbReference>
<reference evidence="7" key="3">
    <citation type="submission" date="2021-03" db="EMBL/GenBank/DDBJ databases">
        <title>Complete genome sequencing of Acinetobacter baumannii.</title>
        <authorList>
            <person name="Yadav B."/>
            <person name="Makwana N."/>
            <person name="Kharat A.S."/>
            <person name="Veeraraghavan B."/>
            <person name="Vijayakumar S."/>
            <person name="Priya M."/>
        </authorList>
    </citation>
    <scope>NUCLEOTIDE SEQUENCE</scope>
    <source>
        <strain evidence="7">KSK6</strain>
    </source>
</reference>
<evidence type="ECO:0000313" key="6">
    <source>
        <dbReference type="EMBL" id="PQH48720.1"/>
    </source>
</evidence>
<dbReference type="InterPro" id="IPR023614">
    <property type="entry name" value="Porin_dom_sf"/>
</dbReference>
<sequence length="395" mass="46470">MKHIFIYGIFFSGTTFACCLAHSAVDVNFQNTLTLKTFNFDRQYENGTSPDTHSLSQGLIYRSDWSTKLNEVQLHLNPSIQYAYRLSNDQHTNDMVIPFDPNTKKQAQDYVKYGLGAGVEYQDFRMNIGEITPDSPLTPQVDTHQLRVNYKGLELKYKTPQQNFELGLINRYSPKNEEDYHKLAISKHESDGLYFFQWDGKTPRYHWKFYNGYLTDLINQSYLAFDYQWTKQHTTKLRVFRHDDVGKSKLGEYDNTSIGAMHFIKHGNFTTGIGYQENFGKDGIPKLDNIPIPHMVNWTLGAFTKAEERSYHFVTSYDFKDYIKGLKVTYKYIYGDSFQTMNQNDFEQESDVLIQYDLNAWIKNLKFLFLNINYDTKRGKSLDEQRMMLHYTFNF</sequence>
<evidence type="ECO:0000313" key="7">
    <source>
        <dbReference type="EMBL" id="QTK42442.1"/>
    </source>
</evidence>
<dbReference type="EMBL" id="CP072270">
    <property type="protein sequence ID" value="QTK42442.1"/>
    <property type="molecule type" value="Genomic_DNA"/>
</dbReference>
<dbReference type="GO" id="GO:0015288">
    <property type="term" value="F:porin activity"/>
    <property type="evidence" value="ECO:0007669"/>
    <property type="project" value="TreeGrafter"/>
</dbReference>
<dbReference type="Proteomes" id="UP000239276">
    <property type="component" value="Unassembled WGS sequence"/>
</dbReference>
<dbReference type="Proteomes" id="UP000664966">
    <property type="component" value="Chromosome"/>
</dbReference>
<protein>
    <submittedName>
        <fullName evidence="5 7">Porin</fullName>
    </submittedName>
    <submittedName>
        <fullName evidence="6">Outer membrane porin, OprD family</fullName>
    </submittedName>
</protein>
<evidence type="ECO:0000313" key="5">
    <source>
        <dbReference type="EMBL" id="OWK66333.1"/>
    </source>
</evidence>
<dbReference type="InterPro" id="IPR005318">
    <property type="entry name" value="OM_porin_bac"/>
</dbReference>